<evidence type="ECO:0000256" key="1">
    <source>
        <dbReference type="SAM" id="MobiDB-lite"/>
    </source>
</evidence>
<feature type="transmembrane region" description="Helical" evidence="2">
    <location>
        <begin position="473"/>
        <end position="496"/>
    </location>
</feature>
<dbReference type="HOGENOM" id="CLU_517488_0_0_4"/>
<feature type="compositionally biased region" description="Basic residues" evidence="1">
    <location>
        <begin position="38"/>
        <end position="47"/>
    </location>
</feature>
<feature type="compositionally biased region" description="Basic residues" evidence="1">
    <location>
        <begin position="1"/>
        <end position="12"/>
    </location>
</feature>
<dbReference type="KEGG" id="bpm:BURPS1710b_2267"/>
<dbReference type="Pfam" id="PF08173">
    <property type="entry name" value="YbgT_YccB"/>
    <property type="match status" value="1"/>
</dbReference>
<feature type="region of interest" description="Disordered" evidence="1">
    <location>
        <begin position="424"/>
        <end position="462"/>
    </location>
</feature>
<evidence type="ECO:0000256" key="2">
    <source>
        <dbReference type="SAM" id="Phobius"/>
    </source>
</evidence>
<reference evidence="3 4" key="1">
    <citation type="submission" date="2005-09" db="EMBL/GenBank/DDBJ databases">
        <authorList>
            <person name="Woods D.E."/>
            <person name="Nierman W.C."/>
        </authorList>
    </citation>
    <scope>NUCLEOTIDE SEQUENCE [LARGE SCALE GENOMIC DNA]</scope>
    <source>
        <strain evidence="3 4">1710b</strain>
    </source>
</reference>
<dbReference type="AlphaFoldDB" id="Q3JRZ2"/>
<sequence length="526" mass="58690">MPIISRSRRPRPRAASCCSRARSPIRPTKRCSCSTRPRPPRPKRSRRPIPTSRTASSSAGGCGRGRSSSASSPRPRERRSQPAGLPEAPPEEQVGGRHHAEAYVEAEAPVQLRYVVEVHPVDPGDHRRDREQRGERTEPLRHFVLRERDHPEVHLNRGDEHLAPPFDRSHDPQQMIVDVAEVMVHPRADLRNAAADEFRERLDERRRVLLQHHEPALEPVQILDQRAGGGRARLLEDPVLERFQLGAERLERREIAVDDLVHQRVEHERGPLLQQMRLAFAARAHRAEVLLGVTADRQHIVRTDEHVQLAHLKLALPVDLDRVQHGEQRIAVLLDLRALMALARVLERELVQAELFAHPLDLVRLRVLQRDPDEALGLRDVVADVVDVDIGQFAAILIRGAVDQHAVTGFEAIPAHSLAAPARAGRRASLARPADIGHDRRRARARRPPRQRRGAPSNRPAARAAALTLKETAMWYFSWILGIGVALGFGIINAMWLEANGNVPTGAPGDAPDAGEPATAPEGRRS</sequence>
<proteinExistence type="predicted"/>
<evidence type="ECO:0000313" key="4">
    <source>
        <dbReference type="Proteomes" id="UP000002700"/>
    </source>
</evidence>
<feature type="region of interest" description="Disordered" evidence="1">
    <location>
        <begin position="505"/>
        <end position="526"/>
    </location>
</feature>
<feature type="compositionally biased region" description="Low complexity" evidence="1">
    <location>
        <begin position="48"/>
        <end position="73"/>
    </location>
</feature>
<gene>
    <name evidence="3" type="ordered locus">BURPS1710b_2267</name>
</gene>
<dbReference type="Proteomes" id="UP000002700">
    <property type="component" value="Chromosome I"/>
</dbReference>
<keyword evidence="2" id="KW-1133">Transmembrane helix</keyword>
<feature type="compositionally biased region" description="Basic residues" evidence="1">
    <location>
        <begin position="439"/>
        <end position="453"/>
    </location>
</feature>
<dbReference type="EnsemblBacteria" id="ABA50483">
    <property type="protein sequence ID" value="ABA50483"/>
    <property type="gene ID" value="BURPS1710b_2267"/>
</dbReference>
<evidence type="ECO:0000313" key="3">
    <source>
        <dbReference type="EMBL" id="ABA50483.1"/>
    </source>
</evidence>
<dbReference type="InterPro" id="IPR011724">
    <property type="entry name" value="Cyd_oper_YbgT"/>
</dbReference>
<feature type="region of interest" description="Disordered" evidence="1">
    <location>
        <begin position="1"/>
        <end position="98"/>
    </location>
</feature>
<dbReference type="NCBIfam" id="TIGR02106">
    <property type="entry name" value="cyd_oper_ybgT"/>
    <property type="match status" value="1"/>
</dbReference>
<keyword evidence="2" id="KW-0812">Transmembrane</keyword>
<dbReference type="InterPro" id="IPR012994">
    <property type="entry name" value="YbgT_YccB"/>
</dbReference>
<dbReference type="EMBL" id="CP000124">
    <property type="protein sequence ID" value="ABA50483.1"/>
    <property type="molecule type" value="Genomic_DNA"/>
</dbReference>
<keyword evidence="2" id="KW-0472">Membrane</keyword>
<organism evidence="3 4">
    <name type="scientific">Burkholderia pseudomallei (strain 1710b)</name>
    <dbReference type="NCBI Taxonomy" id="320372"/>
    <lineage>
        <taxon>Bacteria</taxon>
        <taxon>Pseudomonadati</taxon>
        <taxon>Pseudomonadota</taxon>
        <taxon>Betaproteobacteria</taxon>
        <taxon>Burkholderiales</taxon>
        <taxon>Burkholderiaceae</taxon>
        <taxon>Burkholderia</taxon>
        <taxon>pseudomallei group</taxon>
    </lineage>
</organism>
<accession>Q3JRZ2</accession>
<name>Q3JRZ2_BURP1</name>
<feature type="compositionally biased region" description="Low complexity" evidence="1">
    <location>
        <begin position="13"/>
        <end position="36"/>
    </location>
</feature>
<protein>
    <submittedName>
        <fullName evidence="3">Cyd operon protein YbgT, putative</fullName>
    </submittedName>
</protein>